<gene>
    <name evidence="2" type="ORF">E2562_008785</name>
</gene>
<protein>
    <recommendedName>
        <fullName evidence="1">F-box domain-containing protein</fullName>
    </recommendedName>
</protein>
<dbReference type="PANTHER" id="PTHR34223">
    <property type="entry name" value="OS11G0201299 PROTEIN"/>
    <property type="match status" value="1"/>
</dbReference>
<keyword evidence="3" id="KW-1185">Reference proteome</keyword>
<dbReference type="SUPFAM" id="SSF81383">
    <property type="entry name" value="F-box domain"/>
    <property type="match status" value="1"/>
</dbReference>
<dbReference type="EMBL" id="SPHZ02000007">
    <property type="protein sequence ID" value="KAF0905707.1"/>
    <property type="molecule type" value="Genomic_DNA"/>
</dbReference>
<dbReference type="SUPFAM" id="SSF52047">
    <property type="entry name" value="RNI-like"/>
    <property type="match status" value="1"/>
</dbReference>
<dbReference type="InterPro" id="IPR001810">
    <property type="entry name" value="F-box_dom"/>
</dbReference>
<dbReference type="InterPro" id="IPR036047">
    <property type="entry name" value="F-box-like_dom_sf"/>
</dbReference>
<dbReference type="OrthoDB" id="582804at2759"/>
<dbReference type="InterPro" id="IPR032675">
    <property type="entry name" value="LRR_dom_sf"/>
</dbReference>
<evidence type="ECO:0000259" key="1">
    <source>
        <dbReference type="PROSITE" id="PS50181"/>
    </source>
</evidence>
<dbReference type="Gene3D" id="3.80.10.10">
    <property type="entry name" value="Ribonuclease Inhibitor"/>
    <property type="match status" value="1"/>
</dbReference>
<dbReference type="PANTHER" id="PTHR34223:SF26">
    <property type="entry name" value="OS02G0188900 PROTEIN"/>
    <property type="match status" value="1"/>
</dbReference>
<proteinExistence type="predicted"/>
<comment type="caution">
    <text evidence="2">The sequence shown here is derived from an EMBL/GenBank/DDBJ whole genome shotgun (WGS) entry which is preliminary data.</text>
</comment>
<dbReference type="AlphaFoldDB" id="A0A6G1D063"/>
<organism evidence="2 3">
    <name type="scientific">Oryza meyeriana var. granulata</name>
    <dbReference type="NCBI Taxonomy" id="110450"/>
    <lineage>
        <taxon>Eukaryota</taxon>
        <taxon>Viridiplantae</taxon>
        <taxon>Streptophyta</taxon>
        <taxon>Embryophyta</taxon>
        <taxon>Tracheophyta</taxon>
        <taxon>Spermatophyta</taxon>
        <taxon>Magnoliopsida</taxon>
        <taxon>Liliopsida</taxon>
        <taxon>Poales</taxon>
        <taxon>Poaceae</taxon>
        <taxon>BOP clade</taxon>
        <taxon>Oryzoideae</taxon>
        <taxon>Oryzeae</taxon>
        <taxon>Oryzinae</taxon>
        <taxon>Oryza</taxon>
        <taxon>Oryza meyeriana</taxon>
    </lineage>
</organism>
<evidence type="ECO:0000313" key="2">
    <source>
        <dbReference type="EMBL" id="KAF0905707.1"/>
    </source>
</evidence>
<evidence type="ECO:0000313" key="3">
    <source>
        <dbReference type="Proteomes" id="UP000479710"/>
    </source>
</evidence>
<dbReference type="InterPro" id="IPR053197">
    <property type="entry name" value="F-box_SCFL_complex_component"/>
</dbReference>
<sequence length="531" mass="60894">MVGTPHKRMRCMASANAPGADRLSSLPDDVIARILSSLNAREAARTIVLSRRRWQTLWRELPRINAEFFEFDTDTEGMETVAEDDEVAFKRFVNRLLELRDPAALMEQFWLRYPSSEQEGIQASSSSSEPNRWIGHAVCNHARSLEFISLISPLEIDHAIFASRYLRKFVFFNVTLSQGFFKQLENGCAKLEDLHLDDCVIKDDEISSQAIKVLTINDSDFSCEYQTTIATPAVTSLSLSCHLGSVPLLNDMPALVTASVDLNGRHIKFDAADMPPLLRSLSDVKQLEFDYSGRQLTIDNNLQWCPKFNNLVNLTLGRWSLDANFYALTVFLQNSPTLEKLTLKLGEFDLETPERIIGELEERSFTCERLKSVEVICLEDDLLANRVEGFFVNNDMTSVQIDIKHLNWKASNVTDVLLSPRWRNLWRFMPCINADLFDFSRETENLEKIVKAEVMLKRFVNRLLELQDPTTMVDTFWLRYSRSDEHDIQPASAEASRWISYAIQKHAWSVELVAMLSLEVDHTKTMQSKKF</sequence>
<dbReference type="PROSITE" id="PS50181">
    <property type="entry name" value="FBOX"/>
    <property type="match status" value="1"/>
</dbReference>
<reference evidence="2 3" key="1">
    <citation type="submission" date="2019-11" db="EMBL/GenBank/DDBJ databases">
        <title>Whole genome sequence of Oryza granulata.</title>
        <authorList>
            <person name="Li W."/>
        </authorList>
    </citation>
    <scope>NUCLEOTIDE SEQUENCE [LARGE SCALE GENOMIC DNA]</scope>
    <source>
        <strain evidence="3">cv. Menghai</strain>
        <tissue evidence="2">Leaf</tissue>
    </source>
</reference>
<feature type="domain" description="F-box" evidence="1">
    <location>
        <begin position="20"/>
        <end position="71"/>
    </location>
</feature>
<accession>A0A6G1D063</accession>
<dbReference type="Proteomes" id="UP000479710">
    <property type="component" value="Unassembled WGS sequence"/>
</dbReference>
<name>A0A6G1D063_9ORYZ</name>